<dbReference type="EMBL" id="CP036273">
    <property type="protein sequence ID" value="QDU18183.1"/>
    <property type="molecule type" value="Genomic_DNA"/>
</dbReference>
<feature type="binding site" evidence="7">
    <location>
        <position position="326"/>
    </location>
    <ligand>
        <name>3-phosphoshikimate</name>
        <dbReference type="ChEBI" id="CHEBI:145989"/>
    </ligand>
</feature>
<evidence type="ECO:0000256" key="1">
    <source>
        <dbReference type="ARBA" id="ARBA00004811"/>
    </source>
</evidence>
<feature type="domain" description="Enolpyruvate transferase" evidence="8">
    <location>
        <begin position="18"/>
        <end position="432"/>
    </location>
</feature>
<dbReference type="RefSeq" id="WP_145233292.1">
    <property type="nucleotide sequence ID" value="NZ_CP036273.1"/>
</dbReference>
<dbReference type="GO" id="GO:0003866">
    <property type="term" value="F:3-phosphoshikimate 1-carboxyvinyltransferase activity"/>
    <property type="evidence" value="ECO:0007669"/>
    <property type="project" value="UniProtKB-UniRule"/>
</dbReference>
<name>A0A517XKZ9_9BACT</name>
<dbReference type="GO" id="GO:0005737">
    <property type="term" value="C:cytoplasm"/>
    <property type="evidence" value="ECO:0007669"/>
    <property type="project" value="UniProtKB-SubCell"/>
</dbReference>
<dbReference type="InterPro" id="IPR023193">
    <property type="entry name" value="EPSP_synthase_CS"/>
</dbReference>
<dbReference type="PANTHER" id="PTHR21090">
    <property type="entry name" value="AROM/DEHYDROQUINATE SYNTHASE"/>
    <property type="match status" value="1"/>
</dbReference>
<protein>
    <recommendedName>
        <fullName evidence="7">3-phosphoshikimate 1-carboxyvinyltransferase</fullName>
        <ecNumber evidence="7">2.5.1.19</ecNumber>
    </recommendedName>
    <alternativeName>
        <fullName evidence="7">5-enolpyruvylshikimate-3-phosphate synthase</fullName>
        <shortName evidence="7">EPSP synthase</shortName>
        <shortName evidence="7">EPSPS</shortName>
    </alternativeName>
</protein>
<dbReference type="GO" id="GO:0009423">
    <property type="term" value="P:chorismate biosynthetic process"/>
    <property type="evidence" value="ECO:0007669"/>
    <property type="project" value="UniProtKB-UniRule"/>
</dbReference>
<dbReference type="KEGG" id="uli:ETAA1_00660"/>
<evidence type="ECO:0000256" key="3">
    <source>
        <dbReference type="ARBA" id="ARBA00022605"/>
    </source>
</evidence>
<proteinExistence type="inferred from homology"/>
<feature type="active site" description="Proton acceptor" evidence="7">
    <location>
        <position position="326"/>
    </location>
</feature>
<dbReference type="Proteomes" id="UP000319576">
    <property type="component" value="Chromosome"/>
</dbReference>
<feature type="binding site" evidence="7">
    <location>
        <position position="398"/>
    </location>
    <ligand>
        <name>phosphoenolpyruvate</name>
        <dbReference type="ChEBI" id="CHEBI:58702"/>
    </ligand>
</feature>
<dbReference type="Gene3D" id="3.65.10.10">
    <property type="entry name" value="Enolpyruvate transferase domain"/>
    <property type="match status" value="2"/>
</dbReference>
<keyword evidence="4 7" id="KW-0808">Transferase</keyword>
<feature type="binding site" evidence="7">
    <location>
        <position position="181"/>
    </location>
    <ligand>
        <name>3-phosphoshikimate</name>
        <dbReference type="ChEBI" id="CHEBI:145989"/>
    </ligand>
</feature>
<dbReference type="PANTHER" id="PTHR21090:SF5">
    <property type="entry name" value="PENTAFUNCTIONAL AROM POLYPEPTIDE"/>
    <property type="match status" value="1"/>
</dbReference>
<dbReference type="Pfam" id="PF00275">
    <property type="entry name" value="EPSP_synthase"/>
    <property type="match status" value="1"/>
</dbReference>
<comment type="function">
    <text evidence="7">Catalyzes the transfer of the enolpyruvyl moiety of phosphoenolpyruvate (PEP) to the 5-hydroxyl of shikimate-3-phosphate (S3P) to produce enolpyruvyl shikimate-3-phosphate and inorganic phosphate.</text>
</comment>
<organism evidence="9 10">
    <name type="scientific">Urbifossiella limnaea</name>
    <dbReference type="NCBI Taxonomy" id="2528023"/>
    <lineage>
        <taxon>Bacteria</taxon>
        <taxon>Pseudomonadati</taxon>
        <taxon>Planctomycetota</taxon>
        <taxon>Planctomycetia</taxon>
        <taxon>Gemmatales</taxon>
        <taxon>Gemmataceae</taxon>
        <taxon>Urbifossiella</taxon>
    </lineage>
</organism>
<dbReference type="PIRSF" id="PIRSF000505">
    <property type="entry name" value="EPSPS"/>
    <property type="match status" value="1"/>
</dbReference>
<comment type="caution">
    <text evidence="7">Lacks conserved residue(s) required for the propagation of feature annotation.</text>
</comment>
<dbReference type="PROSITE" id="PS00104">
    <property type="entry name" value="EPSP_SYNTHASE_1"/>
    <property type="match status" value="1"/>
</dbReference>
<feature type="binding site" evidence="7">
    <location>
        <position position="212"/>
    </location>
    <ligand>
        <name>3-phosphoshikimate</name>
        <dbReference type="ChEBI" id="CHEBI:145989"/>
    </ligand>
</feature>
<keyword evidence="7" id="KW-0963">Cytoplasm</keyword>
<dbReference type="InterPro" id="IPR001986">
    <property type="entry name" value="Enolpyruvate_Tfrase_dom"/>
</dbReference>
<feature type="binding site" evidence="7">
    <location>
        <position position="183"/>
    </location>
    <ligand>
        <name>phosphoenolpyruvate</name>
        <dbReference type="ChEBI" id="CHEBI:58702"/>
    </ligand>
</feature>
<dbReference type="InterPro" id="IPR036968">
    <property type="entry name" value="Enolpyruvate_Tfrase_sf"/>
</dbReference>
<evidence type="ECO:0000259" key="8">
    <source>
        <dbReference type="Pfam" id="PF00275"/>
    </source>
</evidence>
<feature type="binding site" evidence="7">
    <location>
        <position position="28"/>
    </location>
    <ligand>
        <name>3-phosphoshikimate</name>
        <dbReference type="ChEBI" id="CHEBI:145989"/>
    </ligand>
</feature>
<dbReference type="InterPro" id="IPR013792">
    <property type="entry name" value="RNA3'P_cycl/enolpyr_Trfase_a/b"/>
</dbReference>
<comment type="subcellular location">
    <subcellularLocation>
        <location evidence="7">Cytoplasm</location>
    </subcellularLocation>
</comment>
<feature type="binding site" evidence="7">
    <location>
        <position position="27"/>
    </location>
    <ligand>
        <name>3-phosphoshikimate</name>
        <dbReference type="ChEBI" id="CHEBI:145989"/>
    </ligand>
</feature>
<feature type="binding site" evidence="7">
    <location>
        <position position="32"/>
    </location>
    <ligand>
        <name>3-phosphoshikimate</name>
        <dbReference type="ChEBI" id="CHEBI:145989"/>
    </ligand>
</feature>
<feature type="binding site" evidence="7">
    <location>
        <position position="182"/>
    </location>
    <ligand>
        <name>3-phosphoshikimate</name>
        <dbReference type="ChEBI" id="CHEBI:145989"/>
    </ligand>
</feature>
<comment type="pathway">
    <text evidence="1 7">Metabolic intermediate biosynthesis; chorismate biosynthesis; chorismate from D-erythrose 4-phosphate and phosphoenolpyruvate: step 6/7.</text>
</comment>
<evidence type="ECO:0000256" key="2">
    <source>
        <dbReference type="ARBA" id="ARBA00009948"/>
    </source>
</evidence>
<keyword evidence="10" id="KW-1185">Reference proteome</keyword>
<dbReference type="EC" id="2.5.1.19" evidence="7"/>
<feature type="binding site" evidence="7">
    <location>
        <position position="183"/>
    </location>
    <ligand>
        <name>3-phosphoshikimate</name>
        <dbReference type="ChEBI" id="CHEBI:145989"/>
    </ligand>
</feature>
<dbReference type="AlphaFoldDB" id="A0A517XKZ9"/>
<comment type="catalytic activity">
    <reaction evidence="6">
        <text>3-phosphoshikimate + phosphoenolpyruvate = 5-O-(1-carboxyvinyl)-3-phosphoshikimate + phosphate</text>
        <dbReference type="Rhea" id="RHEA:21256"/>
        <dbReference type="ChEBI" id="CHEBI:43474"/>
        <dbReference type="ChEBI" id="CHEBI:57701"/>
        <dbReference type="ChEBI" id="CHEBI:58702"/>
        <dbReference type="ChEBI" id="CHEBI:145989"/>
        <dbReference type="EC" id="2.5.1.19"/>
    </reaction>
    <physiologicalReaction direction="left-to-right" evidence="6">
        <dbReference type="Rhea" id="RHEA:21257"/>
    </physiologicalReaction>
</comment>
<reference evidence="9 10" key="1">
    <citation type="submission" date="2019-02" db="EMBL/GenBank/DDBJ databases">
        <title>Deep-cultivation of Planctomycetes and their phenomic and genomic characterization uncovers novel biology.</title>
        <authorList>
            <person name="Wiegand S."/>
            <person name="Jogler M."/>
            <person name="Boedeker C."/>
            <person name="Pinto D."/>
            <person name="Vollmers J."/>
            <person name="Rivas-Marin E."/>
            <person name="Kohn T."/>
            <person name="Peeters S.H."/>
            <person name="Heuer A."/>
            <person name="Rast P."/>
            <person name="Oberbeckmann S."/>
            <person name="Bunk B."/>
            <person name="Jeske O."/>
            <person name="Meyerdierks A."/>
            <person name="Storesund J.E."/>
            <person name="Kallscheuer N."/>
            <person name="Luecker S."/>
            <person name="Lage O.M."/>
            <person name="Pohl T."/>
            <person name="Merkel B.J."/>
            <person name="Hornburger P."/>
            <person name="Mueller R.-W."/>
            <person name="Bruemmer F."/>
            <person name="Labrenz M."/>
            <person name="Spormann A.M."/>
            <person name="Op den Camp H."/>
            <person name="Overmann J."/>
            <person name="Amann R."/>
            <person name="Jetten M.S.M."/>
            <person name="Mascher T."/>
            <person name="Medema M.H."/>
            <person name="Devos D.P."/>
            <person name="Kaster A.-K."/>
            <person name="Ovreas L."/>
            <person name="Rohde M."/>
            <person name="Galperin M.Y."/>
            <person name="Jogler C."/>
        </authorList>
    </citation>
    <scope>NUCLEOTIDE SEQUENCE [LARGE SCALE GENOMIC DNA]</scope>
    <source>
        <strain evidence="9 10">ETA_A1</strain>
    </source>
</reference>
<dbReference type="CDD" id="cd01556">
    <property type="entry name" value="EPSP_synthase"/>
    <property type="match status" value="1"/>
</dbReference>
<feature type="binding site" evidence="7">
    <location>
        <position position="357"/>
    </location>
    <ligand>
        <name>phosphoenolpyruvate</name>
        <dbReference type="ChEBI" id="CHEBI:58702"/>
    </ligand>
</feature>
<feature type="binding site" evidence="7">
    <location>
        <position position="27"/>
    </location>
    <ligand>
        <name>phosphoenolpyruvate</name>
        <dbReference type="ChEBI" id="CHEBI:58702"/>
    </ligand>
</feature>
<comment type="subunit">
    <text evidence="7">Monomer.</text>
</comment>
<gene>
    <name evidence="7 9" type="primary">aroA</name>
    <name evidence="9" type="ORF">ETAA1_00660</name>
</gene>
<feature type="binding site" evidence="7">
    <location>
        <position position="105"/>
    </location>
    <ligand>
        <name>phosphoenolpyruvate</name>
        <dbReference type="ChEBI" id="CHEBI:58702"/>
    </ligand>
</feature>
<feature type="binding site" evidence="7">
    <location>
        <position position="133"/>
    </location>
    <ligand>
        <name>phosphoenolpyruvate</name>
        <dbReference type="ChEBI" id="CHEBI:58702"/>
    </ligand>
</feature>
<comment type="similarity">
    <text evidence="2 7">Belongs to the EPSP synthase family.</text>
</comment>
<dbReference type="SUPFAM" id="SSF55205">
    <property type="entry name" value="EPT/RTPC-like"/>
    <property type="match status" value="1"/>
</dbReference>
<evidence type="ECO:0000256" key="5">
    <source>
        <dbReference type="ARBA" id="ARBA00023141"/>
    </source>
</evidence>
<keyword evidence="3 7" id="KW-0028">Amino-acid biosynthesis</keyword>
<dbReference type="HAMAP" id="MF_00210">
    <property type="entry name" value="EPSP_synth"/>
    <property type="match status" value="1"/>
</dbReference>
<dbReference type="UniPathway" id="UPA00053">
    <property type="reaction ID" value="UER00089"/>
</dbReference>
<dbReference type="OrthoDB" id="9809920at2"/>
<dbReference type="GO" id="GO:0009073">
    <property type="term" value="P:aromatic amino acid family biosynthetic process"/>
    <property type="evidence" value="ECO:0007669"/>
    <property type="project" value="UniProtKB-KW"/>
</dbReference>
<keyword evidence="5 7" id="KW-0057">Aromatic amino acid biosynthesis</keyword>
<dbReference type="NCBIfam" id="TIGR01356">
    <property type="entry name" value="aroA"/>
    <property type="match status" value="1"/>
</dbReference>
<dbReference type="PROSITE" id="PS00885">
    <property type="entry name" value="EPSP_SYNTHASE_2"/>
    <property type="match status" value="1"/>
</dbReference>
<evidence type="ECO:0000256" key="6">
    <source>
        <dbReference type="ARBA" id="ARBA00044633"/>
    </source>
</evidence>
<dbReference type="InterPro" id="IPR006264">
    <property type="entry name" value="EPSP_synthase"/>
</dbReference>
<evidence type="ECO:0000313" key="10">
    <source>
        <dbReference type="Proteomes" id="UP000319576"/>
    </source>
</evidence>
<sequence length="440" mass="47104">MHDYPAEFAIVPLTAAPSATVTVPGSKSITNRALVLAALTPMDVPLRLTGALLSEDTEVMVAALQALGYAVEPHWDAAEPYVWFPYQERATVPATEADLFVANSGTTVRFLTALVAAGRGRYRLDGIPRMRERPIRDLLDALNQLRGVRATSEAGNGCPPVVIESDGVCTGQRVTVRAGVSSQFLSGLLMAAPHYAGDAEPVEIEVVGPTVSEPYIAMTLAMMRQWGYEVEAVGNVYRVPAASLHNLANYAIEPDASAASYFWAAAAVAGGRVTVAGLTRQSLQGDVRFVDVLAQMGCRVEECDSGITVHGGRLRGVDVDMNDISDTVMTLGAVALFADGPTTIRNVAHIRHKETDRIAALATELRKFGAAVAERDDGLTITPGPLRGAAVDTYNDHRMAMSLALVGLKVPGVVIRNPGCVAKTYPDFWRDLEALRRHEE</sequence>
<feature type="binding site" evidence="7">
    <location>
        <position position="423"/>
    </location>
    <ligand>
        <name>phosphoenolpyruvate</name>
        <dbReference type="ChEBI" id="CHEBI:58702"/>
    </ligand>
</feature>
<evidence type="ECO:0000313" key="9">
    <source>
        <dbReference type="EMBL" id="QDU18183.1"/>
    </source>
</evidence>
<dbReference type="GO" id="GO:0008652">
    <property type="term" value="P:amino acid biosynthetic process"/>
    <property type="evidence" value="ECO:0007669"/>
    <property type="project" value="UniProtKB-KW"/>
</dbReference>
<evidence type="ECO:0000256" key="7">
    <source>
        <dbReference type="HAMAP-Rule" id="MF_00210"/>
    </source>
</evidence>
<feature type="binding site" evidence="7">
    <location>
        <position position="353"/>
    </location>
    <ligand>
        <name>3-phosphoshikimate</name>
        <dbReference type="ChEBI" id="CHEBI:145989"/>
    </ligand>
</feature>
<evidence type="ECO:0000256" key="4">
    <source>
        <dbReference type="ARBA" id="ARBA00022679"/>
    </source>
</evidence>
<accession>A0A517XKZ9</accession>